<dbReference type="SMART" id="SM00066">
    <property type="entry name" value="GAL4"/>
    <property type="match status" value="1"/>
</dbReference>
<dbReference type="AlphaFoldDB" id="A0A3M7ABZ4"/>
<dbReference type="OrthoDB" id="1925334at2759"/>
<feature type="region of interest" description="Disordered" evidence="6">
    <location>
        <begin position="1"/>
        <end position="37"/>
    </location>
</feature>
<keyword evidence="3" id="KW-0238">DNA-binding</keyword>
<dbReference type="GO" id="GO:0000976">
    <property type="term" value="F:transcription cis-regulatory region binding"/>
    <property type="evidence" value="ECO:0007669"/>
    <property type="project" value="TreeGrafter"/>
</dbReference>
<dbReference type="GO" id="GO:0000981">
    <property type="term" value="F:DNA-binding transcription factor activity, RNA polymerase II-specific"/>
    <property type="evidence" value="ECO:0007669"/>
    <property type="project" value="InterPro"/>
</dbReference>
<feature type="domain" description="Zn(2)-C6 fungal-type" evidence="7">
    <location>
        <begin position="45"/>
        <end position="92"/>
    </location>
</feature>
<evidence type="ECO:0000256" key="5">
    <source>
        <dbReference type="ARBA" id="ARBA00023242"/>
    </source>
</evidence>
<dbReference type="Pfam" id="PF00172">
    <property type="entry name" value="Zn_clus"/>
    <property type="match status" value="1"/>
</dbReference>
<evidence type="ECO:0000256" key="3">
    <source>
        <dbReference type="ARBA" id="ARBA00023125"/>
    </source>
</evidence>
<sequence length="669" mass="74773">MKTALTMSTSLKRKRSEVFDTETRPPPPSWSQPNSESLIRTDNSKKVATACKGCRKQKVIKCELRNDEPPCARCHRKGLECILHIPNRTATEDHKQISLLGKDMLNVHDTLQRICQHLEIRHPDPMVSYPNITGNETQAAQNDYEQDDDGVCELSPPASPSAAKAPIDSYLTSLHETSPAGTSPQKARRNTLAPADMITKGVVSLESANALIEYYLHHLDRFLYSLAGRYKCLDDVRRASPALLAAMCTVAAFQKPESSGLFDICNREYRHLISTAMFEKRNKEFIRALCIGSFWLPNSSRILASDAIRRSADCRLSRSYHQLRNEQAKVGAMTNAISDTPNNEAADRVRLWYLLFVSDQQLSILHNRDCIMHADKDIIEGRDLLLYASKPSNDDVRLISQVSLLVIMGQIKAVFSSDEMTPVPKMLAVQLNHFSRELDQWYDRFSPLFEADPHIGGFPLAGLKLHHQFGRLYLGHHVLRGLQKTDPIPLHFQQAALTAREAAGTIFSMILDNDALRANIVGMPHYFHIMISFAGHFSLEVCMKFSEQLGVNVHEEFTCISSVLAFFAHTDVVAQHPLARVTTGLMRKLSDCSAALGVEGVLTGSPFSRLEGQYAAARDFGLASTSEAQQPGLLPGTTTPFDWQALPTDFLYTDFADFDFADTQFDFVT</sequence>
<organism evidence="8 9">
    <name type="scientific">Hortaea werneckii</name>
    <name type="common">Black yeast</name>
    <name type="synonym">Cladosporium werneckii</name>
    <dbReference type="NCBI Taxonomy" id="91943"/>
    <lineage>
        <taxon>Eukaryota</taxon>
        <taxon>Fungi</taxon>
        <taxon>Dikarya</taxon>
        <taxon>Ascomycota</taxon>
        <taxon>Pezizomycotina</taxon>
        <taxon>Dothideomycetes</taxon>
        <taxon>Dothideomycetidae</taxon>
        <taxon>Mycosphaerellales</taxon>
        <taxon>Teratosphaeriaceae</taxon>
        <taxon>Hortaea</taxon>
    </lineage>
</organism>
<dbReference type="SUPFAM" id="SSF57701">
    <property type="entry name" value="Zn2/Cys6 DNA-binding domain"/>
    <property type="match status" value="1"/>
</dbReference>
<dbReference type="CDD" id="cd00067">
    <property type="entry name" value="GAL4"/>
    <property type="match status" value="1"/>
</dbReference>
<dbReference type="InterPro" id="IPR051089">
    <property type="entry name" value="prtT"/>
</dbReference>
<feature type="region of interest" description="Disordered" evidence="6">
    <location>
        <begin position="143"/>
        <end position="163"/>
    </location>
</feature>
<gene>
    <name evidence="8" type="ORF">D0867_01041</name>
</gene>
<proteinExistence type="predicted"/>
<reference evidence="8 9" key="1">
    <citation type="journal article" date="2018" name="BMC Genomics">
        <title>Genomic evidence for intraspecific hybridization in a clonal and extremely halotolerant yeast.</title>
        <authorList>
            <person name="Gostincar C."/>
            <person name="Stajich J.E."/>
            <person name="Zupancic J."/>
            <person name="Zalar P."/>
            <person name="Gunde-Cimerman N."/>
        </authorList>
    </citation>
    <scope>NUCLEOTIDE SEQUENCE [LARGE SCALE GENOMIC DNA]</scope>
    <source>
        <strain evidence="8 9">EXF-6669</strain>
    </source>
</reference>
<feature type="compositionally biased region" description="Polar residues" evidence="6">
    <location>
        <begin position="1"/>
        <end position="10"/>
    </location>
</feature>
<evidence type="ECO:0000256" key="4">
    <source>
        <dbReference type="ARBA" id="ARBA00023163"/>
    </source>
</evidence>
<keyword evidence="4" id="KW-0804">Transcription</keyword>
<dbReference type="InterPro" id="IPR036864">
    <property type="entry name" value="Zn2-C6_fun-type_DNA-bd_sf"/>
</dbReference>
<dbReference type="CDD" id="cd12148">
    <property type="entry name" value="fungal_TF_MHR"/>
    <property type="match status" value="1"/>
</dbReference>
<comment type="subcellular location">
    <subcellularLocation>
        <location evidence="1">Nucleus</location>
    </subcellularLocation>
</comment>
<protein>
    <recommendedName>
        <fullName evidence="7">Zn(2)-C6 fungal-type domain-containing protein</fullName>
    </recommendedName>
</protein>
<dbReference type="EMBL" id="QWIL01000057">
    <property type="protein sequence ID" value="RMY24948.1"/>
    <property type="molecule type" value="Genomic_DNA"/>
</dbReference>
<dbReference type="Gene3D" id="4.10.240.10">
    <property type="entry name" value="Zn(2)-C6 fungal-type DNA-binding domain"/>
    <property type="match status" value="1"/>
</dbReference>
<evidence type="ECO:0000313" key="9">
    <source>
        <dbReference type="Proteomes" id="UP000271337"/>
    </source>
</evidence>
<dbReference type="GO" id="GO:0008270">
    <property type="term" value="F:zinc ion binding"/>
    <property type="evidence" value="ECO:0007669"/>
    <property type="project" value="InterPro"/>
</dbReference>
<dbReference type="PANTHER" id="PTHR31845:SF17">
    <property type="entry name" value="ZN(II)2CYS6 TRANSCRIPTION FACTOR (EUROFUNG)"/>
    <property type="match status" value="1"/>
</dbReference>
<dbReference type="Proteomes" id="UP000271337">
    <property type="component" value="Unassembled WGS sequence"/>
</dbReference>
<dbReference type="PANTHER" id="PTHR31845">
    <property type="entry name" value="FINGER DOMAIN PROTEIN, PUTATIVE-RELATED"/>
    <property type="match status" value="1"/>
</dbReference>
<evidence type="ECO:0000259" key="7">
    <source>
        <dbReference type="SMART" id="SM00066"/>
    </source>
</evidence>
<comment type="caution">
    <text evidence="8">The sequence shown here is derived from an EMBL/GenBank/DDBJ whole genome shotgun (WGS) entry which is preliminary data.</text>
</comment>
<evidence type="ECO:0000313" key="8">
    <source>
        <dbReference type="EMBL" id="RMY24948.1"/>
    </source>
</evidence>
<evidence type="ECO:0000256" key="2">
    <source>
        <dbReference type="ARBA" id="ARBA00023015"/>
    </source>
</evidence>
<evidence type="ECO:0000256" key="6">
    <source>
        <dbReference type="SAM" id="MobiDB-lite"/>
    </source>
</evidence>
<keyword evidence="5" id="KW-0539">Nucleus</keyword>
<dbReference type="InterPro" id="IPR001138">
    <property type="entry name" value="Zn2Cys6_DnaBD"/>
</dbReference>
<evidence type="ECO:0000256" key="1">
    <source>
        <dbReference type="ARBA" id="ARBA00004123"/>
    </source>
</evidence>
<name>A0A3M7ABZ4_HORWE</name>
<dbReference type="GO" id="GO:0005634">
    <property type="term" value="C:nucleus"/>
    <property type="evidence" value="ECO:0007669"/>
    <property type="project" value="UniProtKB-SubCell"/>
</dbReference>
<keyword evidence="2" id="KW-0805">Transcription regulation</keyword>
<accession>A0A3M7ABZ4</accession>